<dbReference type="Proteomes" id="UP001412067">
    <property type="component" value="Unassembled WGS sequence"/>
</dbReference>
<reference evidence="2 3" key="1">
    <citation type="journal article" date="2022" name="Nat. Plants">
        <title>Genomes of leafy and leafless Platanthera orchids illuminate the evolution of mycoheterotrophy.</title>
        <authorList>
            <person name="Li M.H."/>
            <person name="Liu K.W."/>
            <person name="Li Z."/>
            <person name="Lu H.C."/>
            <person name="Ye Q.L."/>
            <person name="Zhang D."/>
            <person name="Wang J.Y."/>
            <person name="Li Y.F."/>
            <person name="Zhong Z.M."/>
            <person name="Liu X."/>
            <person name="Yu X."/>
            <person name="Liu D.K."/>
            <person name="Tu X.D."/>
            <person name="Liu B."/>
            <person name="Hao Y."/>
            <person name="Liao X.Y."/>
            <person name="Jiang Y.T."/>
            <person name="Sun W.H."/>
            <person name="Chen J."/>
            <person name="Chen Y.Q."/>
            <person name="Ai Y."/>
            <person name="Zhai J.W."/>
            <person name="Wu S.S."/>
            <person name="Zhou Z."/>
            <person name="Hsiao Y.Y."/>
            <person name="Wu W.L."/>
            <person name="Chen Y.Y."/>
            <person name="Lin Y.F."/>
            <person name="Hsu J.L."/>
            <person name="Li C.Y."/>
            <person name="Wang Z.W."/>
            <person name="Zhao X."/>
            <person name="Zhong W.Y."/>
            <person name="Ma X.K."/>
            <person name="Ma L."/>
            <person name="Huang J."/>
            <person name="Chen G.Z."/>
            <person name="Huang M.Z."/>
            <person name="Huang L."/>
            <person name="Peng D.H."/>
            <person name="Luo Y.B."/>
            <person name="Zou S.Q."/>
            <person name="Chen S.P."/>
            <person name="Lan S."/>
            <person name="Tsai W.C."/>
            <person name="Van de Peer Y."/>
            <person name="Liu Z.J."/>
        </authorList>
    </citation>
    <scope>NUCLEOTIDE SEQUENCE [LARGE SCALE GENOMIC DNA]</scope>
    <source>
        <strain evidence="2">Lor288</strain>
    </source>
</reference>
<feature type="region of interest" description="Disordered" evidence="1">
    <location>
        <begin position="17"/>
        <end position="40"/>
    </location>
</feature>
<accession>A0ABR2MZ76</accession>
<feature type="compositionally biased region" description="Basic and acidic residues" evidence="1">
    <location>
        <begin position="25"/>
        <end position="40"/>
    </location>
</feature>
<comment type="caution">
    <text evidence="2">The sequence shown here is derived from an EMBL/GenBank/DDBJ whole genome shotgun (WGS) entry which is preliminary data.</text>
</comment>
<gene>
    <name evidence="2" type="ORF">KSP40_PGU014668</name>
</gene>
<name>A0ABR2MZ76_9ASPA</name>
<keyword evidence="3" id="KW-1185">Reference proteome</keyword>
<protein>
    <submittedName>
        <fullName evidence="2">Uncharacterized protein</fullName>
    </submittedName>
</protein>
<sequence>MTGPPWGARLVVQPVGPDGVISEKATTDAKTRSSKEEISEETAKPAIAQVLWNLACRQYRIPPALKANEEAKAEALLKVEEAENAWRKSVEVAVPLRCRAQLLMENADLAAYKSVMALKIAEAIGSMSSEVDPSGLDWLPEELLLN</sequence>
<evidence type="ECO:0000256" key="1">
    <source>
        <dbReference type="SAM" id="MobiDB-lite"/>
    </source>
</evidence>
<proteinExistence type="predicted"/>
<organism evidence="2 3">
    <name type="scientific">Platanthera guangdongensis</name>
    <dbReference type="NCBI Taxonomy" id="2320717"/>
    <lineage>
        <taxon>Eukaryota</taxon>
        <taxon>Viridiplantae</taxon>
        <taxon>Streptophyta</taxon>
        <taxon>Embryophyta</taxon>
        <taxon>Tracheophyta</taxon>
        <taxon>Spermatophyta</taxon>
        <taxon>Magnoliopsida</taxon>
        <taxon>Liliopsida</taxon>
        <taxon>Asparagales</taxon>
        <taxon>Orchidaceae</taxon>
        <taxon>Orchidoideae</taxon>
        <taxon>Orchideae</taxon>
        <taxon>Orchidinae</taxon>
        <taxon>Platanthera</taxon>
    </lineage>
</organism>
<evidence type="ECO:0000313" key="2">
    <source>
        <dbReference type="EMBL" id="KAK8969523.1"/>
    </source>
</evidence>
<evidence type="ECO:0000313" key="3">
    <source>
        <dbReference type="Proteomes" id="UP001412067"/>
    </source>
</evidence>
<dbReference type="EMBL" id="JBBWWR010000003">
    <property type="protein sequence ID" value="KAK8969523.1"/>
    <property type="molecule type" value="Genomic_DNA"/>
</dbReference>